<dbReference type="InterPro" id="IPR029052">
    <property type="entry name" value="Metallo-depent_PP-like"/>
</dbReference>
<organism evidence="2 3">
    <name type="scientific">Sporothrix stenoceras</name>
    <dbReference type="NCBI Taxonomy" id="5173"/>
    <lineage>
        <taxon>Eukaryota</taxon>
        <taxon>Fungi</taxon>
        <taxon>Dikarya</taxon>
        <taxon>Ascomycota</taxon>
        <taxon>Pezizomycotina</taxon>
        <taxon>Sordariomycetes</taxon>
        <taxon>Sordariomycetidae</taxon>
        <taxon>Ophiostomatales</taxon>
        <taxon>Ophiostomataceae</taxon>
        <taxon>Sporothrix</taxon>
    </lineage>
</organism>
<feature type="domain" description="Calcineurin-like phosphoesterase" evidence="1">
    <location>
        <begin position="65"/>
        <end position="231"/>
    </location>
</feature>
<dbReference type="InterPro" id="IPR051693">
    <property type="entry name" value="UPF0046_metallophosphoest"/>
</dbReference>
<dbReference type="EMBL" id="JAWCUI010000055">
    <property type="protein sequence ID" value="KAL1891184.1"/>
    <property type="molecule type" value="Genomic_DNA"/>
</dbReference>
<proteinExistence type="predicted"/>
<gene>
    <name evidence="2" type="ORF">Sste5346_007817</name>
</gene>
<dbReference type="PANTHER" id="PTHR12905">
    <property type="entry name" value="METALLOPHOSPHOESTERASE"/>
    <property type="match status" value="1"/>
</dbReference>
<keyword evidence="3" id="KW-1185">Reference proteome</keyword>
<dbReference type="PANTHER" id="PTHR12905:SF0">
    <property type="entry name" value="CALCINEURIN-LIKE PHOSPHOESTERASE DOMAIN-CONTAINING PROTEIN"/>
    <property type="match status" value="1"/>
</dbReference>
<dbReference type="Gene3D" id="3.60.21.10">
    <property type="match status" value="1"/>
</dbReference>
<evidence type="ECO:0000313" key="3">
    <source>
        <dbReference type="Proteomes" id="UP001583186"/>
    </source>
</evidence>
<dbReference type="SUPFAM" id="SSF56300">
    <property type="entry name" value="Metallo-dependent phosphatases"/>
    <property type="match status" value="1"/>
</dbReference>
<dbReference type="InterPro" id="IPR004843">
    <property type="entry name" value="Calcineurin-like_PHP"/>
</dbReference>
<dbReference type="Proteomes" id="UP001583186">
    <property type="component" value="Unassembled WGS sequence"/>
</dbReference>
<protein>
    <recommendedName>
        <fullName evidence="1">Calcineurin-like phosphoesterase domain-containing protein</fullName>
    </recommendedName>
</protein>
<dbReference type="Pfam" id="PF00149">
    <property type="entry name" value="Metallophos"/>
    <property type="match status" value="1"/>
</dbReference>
<reference evidence="2 3" key="1">
    <citation type="journal article" date="2024" name="IMA Fungus">
        <title>IMA Genome - F19 : A genome assembly and annotation guide to empower mycologists, including annotated draft genome sequences of Ceratocystis pirilliformis, Diaporthe australafricana, Fusarium ophioides, Paecilomyces lecythidis, and Sporothrix stenoceras.</title>
        <authorList>
            <person name="Aylward J."/>
            <person name="Wilson A.M."/>
            <person name="Visagie C.M."/>
            <person name="Spraker J."/>
            <person name="Barnes I."/>
            <person name="Buitendag C."/>
            <person name="Ceriani C."/>
            <person name="Del Mar Angel L."/>
            <person name="du Plessis D."/>
            <person name="Fuchs T."/>
            <person name="Gasser K."/>
            <person name="Kramer D."/>
            <person name="Li W."/>
            <person name="Munsamy K."/>
            <person name="Piso A."/>
            <person name="Price J.L."/>
            <person name="Sonnekus B."/>
            <person name="Thomas C."/>
            <person name="van der Nest A."/>
            <person name="van Dijk A."/>
            <person name="van Heerden A."/>
            <person name="van Vuuren N."/>
            <person name="Yilmaz N."/>
            <person name="Duong T.A."/>
            <person name="van der Merwe N.A."/>
            <person name="Wingfield M.J."/>
            <person name="Wingfield B.D."/>
        </authorList>
    </citation>
    <scope>NUCLEOTIDE SEQUENCE [LARGE SCALE GENOMIC DNA]</scope>
    <source>
        <strain evidence="2 3">CMW 5346</strain>
    </source>
</reference>
<name>A0ABR3YV26_9PEZI</name>
<accession>A0ABR3YV26</accession>
<dbReference type="CDD" id="cd07379">
    <property type="entry name" value="MPP_239FB"/>
    <property type="match status" value="1"/>
</dbReference>
<evidence type="ECO:0000313" key="2">
    <source>
        <dbReference type="EMBL" id="KAL1891184.1"/>
    </source>
</evidence>
<comment type="caution">
    <text evidence="2">The sequence shown here is derived from an EMBL/GenBank/DDBJ whole genome shotgun (WGS) entry which is preliminary data.</text>
</comment>
<sequence length="305" mass="34502">MATGLDAMLHRRRPGAWQLFLRQPCIYLARLLLSWRPVTPLQPLAKDDALSIVCISDTHNSQPQLPDGDVLIHAGDLTQSGTFSELEATLAWLRRQPHSVKIVVAGNHELLLDANQRGRRPEDERLYSALDWGDIVYLENEETTITCPRNGRQLRVYGSPLSPRHGNWAFQYPPAHDAWSHQHPPISPGIDILITHAPPKAHLDLELGCVHLLRTLWRVRPKLHVFGHVHEGAGTEWVQFTALQVAYEQTVVDKGGLFNLGWVLFYFLQDYFWPAPTTNKCLLVNAAMVGGLRDDEIRRPVQAVL</sequence>
<evidence type="ECO:0000259" key="1">
    <source>
        <dbReference type="Pfam" id="PF00149"/>
    </source>
</evidence>